<dbReference type="AlphaFoldDB" id="A0A5D9CDA9"/>
<organism evidence="1 2">
    <name type="scientific">Sphingomonas montanisoli</name>
    <dbReference type="NCBI Taxonomy" id="2606412"/>
    <lineage>
        <taxon>Bacteria</taxon>
        <taxon>Pseudomonadati</taxon>
        <taxon>Pseudomonadota</taxon>
        <taxon>Alphaproteobacteria</taxon>
        <taxon>Sphingomonadales</taxon>
        <taxon>Sphingomonadaceae</taxon>
        <taxon>Sphingomonas</taxon>
    </lineage>
</organism>
<proteinExistence type="predicted"/>
<name>A0A5D9CDA9_9SPHN</name>
<evidence type="ECO:0000313" key="2">
    <source>
        <dbReference type="Proteomes" id="UP000322077"/>
    </source>
</evidence>
<accession>A0A5D9CDA9</accession>
<keyword evidence="2" id="KW-1185">Reference proteome</keyword>
<protein>
    <submittedName>
        <fullName evidence="1">Uncharacterized protein</fullName>
    </submittedName>
</protein>
<gene>
    <name evidence="1" type="ORF">FYJ91_07165</name>
</gene>
<evidence type="ECO:0000313" key="1">
    <source>
        <dbReference type="EMBL" id="TZG28095.1"/>
    </source>
</evidence>
<comment type="caution">
    <text evidence="1">The sequence shown here is derived from an EMBL/GenBank/DDBJ whole genome shotgun (WGS) entry which is preliminary data.</text>
</comment>
<sequence>MDKELKPCPKARGTSDIVVCRRTGETAALRYRLPIRQQGFDPGGNVDSISRERHRLLDVGGSGTASCSPIGAGGWTGCQSRDWKAAREQYNK</sequence>
<reference evidence="1 2" key="1">
    <citation type="submission" date="2019-08" db="EMBL/GenBank/DDBJ databases">
        <authorList>
            <person name="Wang G."/>
            <person name="Xu Z."/>
        </authorList>
    </citation>
    <scope>NUCLEOTIDE SEQUENCE [LARGE SCALE GENOMIC DNA]</scope>
    <source>
        <strain evidence="1 2">ZX</strain>
    </source>
</reference>
<dbReference type="Proteomes" id="UP000322077">
    <property type="component" value="Unassembled WGS sequence"/>
</dbReference>
<dbReference type="EMBL" id="VTOU01000002">
    <property type="protein sequence ID" value="TZG28095.1"/>
    <property type="molecule type" value="Genomic_DNA"/>
</dbReference>